<proteinExistence type="predicted"/>
<dbReference type="Proteomes" id="UP000054630">
    <property type="component" value="Unassembled WGS sequence"/>
</dbReference>
<dbReference type="OrthoDB" id="10508961at2759"/>
<dbReference type="EMBL" id="JYDL01000025">
    <property type="protein sequence ID" value="KRX23349.1"/>
    <property type="molecule type" value="Genomic_DNA"/>
</dbReference>
<sequence>LAYCKKMYIPLKACCSNVLMKCELLLDLNCLIRMIMQLEKR</sequence>
<evidence type="ECO:0000313" key="1">
    <source>
        <dbReference type="EMBL" id="KRX23349.1"/>
    </source>
</evidence>
<evidence type="ECO:0000313" key="2">
    <source>
        <dbReference type="Proteomes" id="UP000054630"/>
    </source>
</evidence>
<accession>A0A0V0SAF9</accession>
<reference evidence="1 2" key="1">
    <citation type="submission" date="2015-01" db="EMBL/GenBank/DDBJ databases">
        <title>Evolution of Trichinella species and genotypes.</title>
        <authorList>
            <person name="Korhonen P.K."/>
            <person name="Edoardo P."/>
            <person name="Giuseppe L.R."/>
            <person name="Gasser R.B."/>
        </authorList>
    </citation>
    <scope>NUCLEOTIDE SEQUENCE [LARGE SCALE GENOMIC DNA]</scope>
    <source>
        <strain evidence="1">ISS37</strain>
    </source>
</reference>
<organism evidence="1 2">
    <name type="scientific">Trichinella nelsoni</name>
    <dbReference type="NCBI Taxonomy" id="6336"/>
    <lineage>
        <taxon>Eukaryota</taxon>
        <taxon>Metazoa</taxon>
        <taxon>Ecdysozoa</taxon>
        <taxon>Nematoda</taxon>
        <taxon>Enoplea</taxon>
        <taxon>Dorylaimia</taxon>
        <taxon>Trichinellida</taxon>
        <taxon>Trichinellidae</taxon>
        <taxon>Trichinella</taxon>
    </lineage>
</organism>
<feature type="non-terminal residue" evidence="1">
    <location>
        <position position="1"/>
    </location>
</feature>
<dbReference type="AlphaFoldDB" id="A0A0V0SAF9"/>
<gene>
    <name evidence="1" type="ORF">T07_5397</name>
</gene>
<protein>
    <submittedName>
        <fullName evidence="1">Uncharacterized protein</fullName>
    </submittedName>
</protein>
<name>A0A0V0SAF9_9BILA</name>
<keyword evidence="2" id="KW-1185">Reference proteome</keyword>
<comment type="caution">
    <text evidence="1">The sequence shown here is derived from an EMBL/GenBank/DDBJ whole genome shotgun (WGS) entry which is preliminary data.</text>
</comment>